<organism evidence="2 3">
    <name type="scientific">Metabacillus niabensis</name>
    <dbReference type="NCBI Taxonomy" id="324854"/>
    <lineage>
        <taxon>Bacteria</taxon>
        <taxon>Bacillati</taxon>
        <taxon>Bacillota</taxon>
        <taxon>Bacilli</taxon>
        <taxon>Bacillales</taxon>
        <taxon>Bacillaceae</taxon>
        <taxon>Metabacillus</taxon>
    </lineage>
</organism>
<keyword evidence="1" id="KW-1133">Transmembrane helix</keyword>
<evidence type="ECO:0000313" key="3">
    <source>
        <dbReference type="Proteomes" id="UP001232245"/>
    </source>
</evidence>
<sequence>MFSPFIFCTLGLFFALKAYKIKKTHLTLSAIIANIVLFLFPFLYMIGGTVIFGV</sequence>
<name>A0ABT9Z6P9_9BACI</name>
<gene>
    <name evidence="2" type="ORF">J2S02_004282</name>
</gene>
<dbReference type="Proteomes" id="UP001232245">
    <property type="component" value="Unassembled WGS sequence"/>
</dbReference>
<protein>
    <submittedName>
        <fullName evidence="2">Uncharacterized protein</fullName>
    </submittedName>
</protein>
<reference evidence="2 3" key="1">
    <citation type="submission" date="2023-07" db="EMBL/GenBank/DDBJ databases">
        <title>Genomic Encyclopedia of Type Strains, Phase IV (KMG-IV): sequencing the most valuable type-strain genomes for metagenomic binning, comparative biology and taxonomic classification.</title>
        <authorList>
            <person name="Goeker M."/>
        </authorList>
    </citation>
    <scope>NUCLEOTIDE SEQUENCE [LARGE SCALE GENOMIC DNA]</scope>
    <source>
        <strain evidence="2 3">DSM 17723</strain>
    </source>
</reference>
<comment type="caution">
    <text evidence="2">The sequence shown here is derived from an EMBL/GenBank/DDBJ whole genome shotgun (WGS) entry which is preliminary data.</text>
</comment>
<dbReference type="EMBL" id="JAUSTZ010000012">
    <property type="protein sequence ID" value="MDQ0227935.1"/>
    <property type="molecule type" value="Genomic_DNA"/>
</dbReference>
<evidence type="ECO:0000256" key="1">
    <source>
        <dbReference type="SAM" id="Phobius"/>
    </source>
</evidence>
<keyword evidence="3" id="KW-1185">Reference proteome</keyword>
<keyword evidence="1" id="KW-0472">Membrane</keyword>
<feature type="transmembrane region" description="Helical" evidence="1">
    <location>
        <begin position="30"/>
        <end position="52"/>
    </location>
</feature>
<accession>A0ABT9Z6P9</accession>
<proteinExistence type="predicted"/>
<keyword evidence="1" id="KW-0812">Transmembrane</keyword>
<evidence type="ECO:0000313" key="2">
    <source>
        <dbReference type="EMBL" id="MDQ0227935.1"/>
    </source>
</evidence>